<dbReference type="PANTHER" id="PTHR43840:SF12">
    <property type="entry name" value="CATION DIFFUSION FACILITATOR 1 (AFU_ORTHOLOGUE AFUA_1G14440)"/>
    <property type="match status" value="1"/>
</dbReference>
<name>A0A1C7MPK6_GRIFR</name>
<dbReference type="InterPro" id="IPR002524">
    <property type="entry name" value="Cation_efflux"/>
</dbReference>
<dbReference type="Pfam" id="PF01545">
    <property type="entry name" value="Cation_efflux"/>
    <property type="match status" value="1"/>
</dbReference>
<comment type="subcellular location">
    <subcellularLocation>
        <location evidence="1">Membrane</location>
        <topology evidence="1">Multi-pass membrane protein</topology>
    </subcellularLocation>
</comment>
<keyword evidence="3 6" id="KW-0812">Transmembrane</keyword>
<keyword evidence="2" id="KW-0813">Transport</keyword>
<sequence>MCGLGLIQWPIGSPGSPENVSSTSLQRIIDKGQCLSTGSQSRCTHRGVLLVFRTATEPEVHINQFLPRLTAVARATLQHFTKHTAYLDPGNWGVDLQAGSEFGCKLLFVVLLVFLRCTCSLFLGSVLATQDRVSSAPFRHDAGDSGSDAPATHVPQVPKSIREAVQVIPLEEEDMPTSRANRENNFVAFIKAQLYHGVVDMVISLLGLAVAINAMILILANNVCHQPQRQRLRLSGIAVGAQQQLRPNFRHHKPDKDVTEQESAASSSCNGLVGAHPHDPFSIRNGFKNDDELAALRRRSGHHVERFYRRQNKLIVSLLKPMDEHIEDARIEEGVFHAAIRIAIWASLLANLCLCFLQMYAAITSASLSLLSTGIDAVFDVSSNVMLFWLHKKALELDVSKWPVGGARLETIGNIVYGFLMGAVNLIVVVESARVLITREGDGDTNALHLASLIEVAVAWGVKFVLFVYCFSLRKKSSQVEVLWQDHRNDLWINGLGILMSAGGSKIRWYLDPLGAIIARISSGVIIAWGRTIHSQFELLAGKSAPQDFIQLLIYNTVTFNDEISKVDTVRAYHSGPDYFVEVDVVMDRNTPLWKAHNLSEQLQNKLEELPGVERAFVHVDHETTHVPEHRK</sequence>
<dbReference type="InterPro" id="IPR027469">
    <property type="entry name" value="Cation_efflux_TMD_sf"/>
</dbReference>
<keyword evidence="10" id="KW-1185">Reference proteome</keyword>
<evidence type="ECO:0000256" key="1">
    <source>
        <dbReference type="ARBA" id="ARBA00004141"/>
    </source>
</evidence>
<feature type="transmembrane region" description="Helical" evidence="6">
    <location>
        <begin position="450"/>
        <end position="471"/>
    </location>
</feature>
<dbReference type="FunFam" id="1.20.1510.10:FF:000005">
    <property type="entry name" value="Putative Cation diffusion facilitator 1"/>
    <property type="match status" value="1"/>
</dbReference>
<dbReference type="AlphaFoldDB" id="A0A1C7MPK6"/>
<evidence type="ECO:0000313" key="10">
    <source>
        <dbReference type="Proteomes" id="UP000092993"/>
    </source>
</evidence>
<feature type="transmembrane region" description="Helical" evidence="6">
    <location>
        <begin position="201"/>
        <end position="224"/>
    </location>
</feature>
<evidence type="ECO:0000259" key="7">
    <source>
        <dbReference type="Pfam" id="PF01545"/>
    </source>
</evidence>
<evidence type="ECO:0000256" key="5">
    <source>
        <dbReference type="ARBA" id="ARBA00023136"/>
    </source>
</evidence>
<feature type="transmembrane region" description="Helical" evidence="6">
    <location>
        <begin position="106"/>
        <end position="128"/>
    </location>
</feature>
<feature type="domain" description="Cation efflux protein cytoplasmic" evidence="8">
    <location>
        <begin position="561"/>
        <end position="622"/>
    </location>
</feature>
<dbReference type="InterPro" id="IPR058533">
    <property type="entry name" value="Cation_efflux_TM"/>
</dbReference>
<evidence type="ECO:0000259" key="8">
    <source>
        <dbReference type="Pfam" id="PF16916"/>
    </source>
</evidence>
<organism evidence="9 10">
    <name type="scientific">Grifola frondosa</name>
    <name type="common">Maitake</name>
    <name type="synonym">Polyporus frondosus</name>
    <dbReference type="NCBI Taxonomy" id="5627"/>
    <lineage>
        <taxon>Eukaryota</taxon>
        <taxon>Fungi</taxon>
        <taxon>Dikarya</taxon>
        <taxon>Basidiomycota</taxon>
        <taxon>Agaricomycotina</taxon>
        <taxon>Agaricomycetes</taxon>
        <taxon>Polyporales</taxon>
        <taxon>Grifolaceae</taxon>
        <taxon>Grifola</taxon>
    </lineage>
</organism>
<dbReference type="SUPFAM" id="SSF160240">
    <property type="entry name" value="Cation efflux protein cytoplasmic domain-like"/>
    <property type="match status" value="1"/>
</dbReference>
<dbReference type="GO" id="GO:0098771">
    <property type="term" value="P:inorganic ion homeostasis"/>
    <property type="evidence" value="ECO:0007669"/>
    <property type="project" value="UniProtKB-ARBA"/>
</dbReference>
<evidence type="ECO:0000256" key="3">
    <source>
        <dbReference type="ARBA" id="ARBA00022692"/>
    </source>
</evidence>
<reference evidence="9 10" key="1">
    <citation type="submission" date="2016-03" db="EMBL/GenBank/DDBJ databases">
        <title>Whole genome sequencing of Grifola frondosa 9006-11.</title>
        <authorList>
            <person name="Min B."/>
            <person name="Park H."/>
            <person name="Kim J.-G."/>
            <person name="Cho H."/>
            <person name="Oh Y.-L."/>
            <person name="Kong W.-S."/>
            <person name="Choi I.-G."/>
        </authorList>
    </citation>
    <scope>NUCLEOTIDE SEQUENCE [LARGE SCALE GENOMIC DNA]</scope>
    <source>
        <strain evidence="9 10">9006-11</strain>
    </source>
</reference>
<keyword evidence="4 6" id="KW-1133">Transmembrane helix</keyword>
<feature type="transmembrane region" description="Helical" evidence="6">
    <location>
        <begin position="411"/>
        <end position="430"/>
    </location>
</feature>
<dbReference type="PANTHER" id="PTHR43840">
    <property type="entry name" value="MITOCHONDRIAL METAL TRANSPORTER 1-RELATED"/>
    <property type="match status" value="1"/>
</dbReference>
<dbReference type="STRING" id="5627.A0A1C7MPK6"/>
<dbReference type="Proteomes" id="UP000092993">
    <property type="component" value="Unassembled WGS sequence"/>
</dbReference>
<dbReference type="Pfam" id="PF16916">
    <property type="entry name" value="ZT_dimer"/>
    <property type="match status" value="1"/>
</dbReference>
<proteinExistence type="predicted"/>
<dbReference type="GO" id="GO:0016020">
    <property type="term" value="C:membrane"/>
    <property type="evidence" value="ECO:0007669"/>
    <property type="project" value="UniProtKB-SubCell"/>
</dbReference>
<dbReference type="InterPro" id="IPR027470">
    <property type="entry name" value="Cation_efflux_CTD"/>
</dbReference>
<evidence type="ECO:0000256" key="6">
    <source>
        <dbReference type="SAM" id="Phobius"/>
    </source>
</evidence>
<dbReference type="Gene3D" id="1.20.1510.10">
    <property type="entry name" value="Cation efflux protein transmembrane domain"/>
    <property type="match status" value="1"/>
</dbReference>
<protein>
    <submittedName>
        <fullName evidence="9">Metal tolerance protein 7</fullName>
    </submittedName>
</protein>
<evidence type="ECO:0000256" key="4">
    <source>
        <dbReference type="ARBA" id="ARBA00022989"/>
    </source>
</evidence>
<accession>A0A1C7MPK6</accession>
<dbReference type="GO" id="GO:0008324">
    <property type="term" value="F:monoatomic cation transmembrane transporter activity"/>
    <property type="evidence" value="ECO:0007669"/>
    <property type="project" value="InterPro"/>
</dbReference>
<dbReference type="InterPro" id="IPR036837">
    <property type="entry name" value="Cation_efflux_CTD_sf"/>
</dbReference>
<dbReference type="EMBL" id="LUGG01000001">
    <property type="protein sequence ID" value="OBZ78820.1"/>
    <property type="molecule type" value="Genomic_DNA"/>
</dbReference>
<dbReference type="OrthoDB" id="78296at2759"/>
<dbReference type="InterPro" id="IPR050291">
    <property type="entry name" value="CDF_Transporter"/>
</dbReference>
<dbReference type="Gene3D" id="3.30.70.1350">
    <property type="entry name" value="Cation efflux protein, cytoplasmic domain"/>
    <property type="match status" value="1"/>
</dbReference>
<feature type="domain" description="Cation efflux protein transmembrane" evidence="7">
    <location>
        <begin position="344"/>
        <end position="518"/>
    </location>
</feature>
<dbReference type="GO" id="GO:0030003">
    <property type="term" value="P:intracellular monoatomic cation homeostasis"/>
    <property type="evidence" value="ECO:0007669"/>
    <property type="project" value="UniProtKB-ARBA"/>
</dbReference>
<dbReference type="SUPFAM" id="SSF161111">
    <property type="entry name" value="Cation efflux protein transmembrane domain-like"/>
    <property type="match status" value="1"/>
</dbReference>
<dbReference type="NCBIfam" id="TIGR01297">
    <property type="entry name" value="CDF"/>
    <property type="match status" value="1"/>
</dbReference>
<gene>
    <name evidence="9" type="primary">MTP7_1</name>
    <name evidence="9" type="ORF">A0H81_01375</name>
</gene>
<comment type="caution">
    <text evidence="9">The sequence shown here is derived from an EMBL/GenBank/DDBJ whole genome shotgun (WGS) entry which is preliminary data.</text>
</comment>
<evidence type="ECO:0000313" key="9">
    <source>
        <dbReference type="EMBL" id="OBZ78820.1"/>
    </source>
</evidence>
<keyword evidence="5 6" id="KW-0472">Membrane</keyword>
<evidence type="ECO:0000256" key="2">
    <source>
        <dbReference type="ARBA" id="ARBA00022448"/>
    </source>
</evidence>